<organism evidence="2 3">
    <name type="scientific">Sphingomonas parapaucimobilis NBRC 15100</name>
    <dbReference type="NCBI Taxonomy" id="1219049"/>
    <lineage>
        <taxon>Bacteria</taxon>
        <taxon>Pseudomonadati</taxon>
        <taxon>Pseudomonadota</taxon>
        <taxon>Alphaproteobacteria</taxon>
        <taxon>Sphingomonadales</taxon>
        <taxon>Sphingomonadaceae</taxon>
        <taxon>Sphingomonas</taxon>
    </lineage>
</organism>
<dbReference type="RefSeq" id="WP_042488586.1">
    <property type="nucleotide sequence ID" value="NZ_BBPI01000067.1"/>
</dbReference>
<comment type="caution">
    <text evidence="2">The sequence shown here is derived from an EMBL/GenBank/DDBJ whole genome shotgun (WGS) entry which is preliminary data.</text>
</comment>
<feature type="transmembrane region" description="Helical" evidence="1">
    <location>
        <begin position="100"/>
        <end position="125"/>
    </location>
</feature>
<evidence type="ECO:0000313" key="2">
    <source>
        <dbReference type="EMBL" id="GAM01592.1"/>
    </source>
</evidence>
<reference evidence="2 3" key="1">
    <citation type="submission" date="2014-11" db="EMBL/GenBank/DDBJ databases">
        <title>Whole genome shotgun sequence of Sphingomonas parapaucimobilis NBRC 15100.</title>
        <authorList>
            <person name="Katano-Makiyama Y."/>
            <person name="Hosoyama A."/>
            <person name="Hashimoto M."/>
            <person name="Hosoyama Y."/>
            <person name="Noguchi M."/>
            <person name="Numata M."/>
            <person name="Tsuchikane K."/>
            <person name="Hirakata S."/>
            <person name="Uohara A."/>
            <person name="Shimodaira J."/>
            <person name="Ohji S."/>
            <person name="Ichikawa N."/>
            <person name="Kimura A."/>
            <person name="Yamazoe A."/>
            <person name="Fujita N."/>
        </authorList>
    </citation>
    <scope>NUCLEOTIDE SEQUENCE [LARGE SCALE GENOMIC DNA]</scope>
    <source>
        <strain evidence="2 3">NBRC 15100</strain>
    </source>
</reference>
<dbReference type="AlphaFoldDB" id="A0A0A1W8T1"/>
<keyword evidence="1" id="KW-0472">Membrane</keyword>
<dbReference type="eggNOG" id="ENOG50346CS">
    <property type="taxonomic scope" value="Bacteria"/>
</dbReference>
<sequence length="383" mass="42064">MNERLFDIFDFFWPWLVRWTSEQRAKQADRTKADLQRIASIDFKRDSSAALDEARRLADSEADRRRGTEQKAATYLPLVAALIPLILTVVSALWEKKAGGAPIWLNLLLLGLAVSYTAAAGVWAFRVFEVSMSHEVGVGDFVYSWGKRNPVAAQAARLLSHARRNMAVVDWKVTCIMMAHKFLLRAFLAFSLLLILNILWYLIAQMLLTEPVRGGVLETPRQAVAAVTRIDRLAGRMKAEAAWTTLADECRIRPKGHTTVQYVAGPDPVPGSMPNGLKPVAGEPVLAREVRIDCSGRTMAKVRSWTVLKRLGGSATISGLIGPPPGSAPPKVLSVDQVWPGQRADPEKLPKTLIRQVVAIPGRDGQAAALVVTEIGPSILDLR</sequence>
<evidence type="ECO:0000313" key="3">
    <source>
        <dbReference type="Proteomes" id="UP000032305"/>
    </source>
</evidence>
<protein>
    <submittedName>
        <fullName evidence="2">Uncharacterized protein</fullName>
    </submittedName>
</protein>
<dbReference type="OrthoDB" id="6887408at2"/>
<accession>A0A0A1W8T1</accession>
<proteinExistence type="predicted"/>
<evidence type="ECO:0000256" key="1">
    <source>
        <dbReference type="SAM" id="Phobius"/>
    </source>
</evidence>
<keyword evidence="1" id="KW-1133">Transmembrane helix</keyword>
<dbReference type="Proteomes" id="UP000032305">
    <property type="component" value="Unassembled WGS sequence"/>
</dbReference>
<keyword evidence="1" id="KW-0812">Transmembrane</keyword>
<dbReference type="EMBL" id="BBPI01000067">
    <property type="protein sequence ID" value="GAM01592.1"/>
    <property type="molecule type" value="Genomic_DNA"/>
</dbReference>
<name>A0A0A1W8T1_9SPHN</name>
<keyword evidence="3" id="KW-1185">Reference proteome</keyword>
<feature type="transmembrane region" description="Helical" evidence="1">
    <location>
        <begin position="74"/>
        <end position="94"/>
    </location>
</feature>
<feature type="transmembrane region" description="Helical" evidence="1">
    <location>
        <begin position="182"/>
        <end position="203"/>
    </location>
</feature>
<gene>
    <name evidence="2" type="ORF">SP5_067_00050</name>
</gene>